<gene>
    <name evidence="2" type="ORF">OCBIM_22012748mg</name>
</gene>
<accession>A0A0L8HK73</accession>
<feature type="region of interest" description="Disordered" evidence="1">
    <location>
        <begin position="14"/>
        <end position="44"/>
    </location>
</feature>
<reference evidence="2" key="1">
    <citation type="submission" date="2015-07" db="EMBL/GenBank/DDBJ databases">
        <title>MeaNS - Measles Nucleotide Surveillance Program.</title>
        <authorList>
            <person name="Tran T."/>
            <person name="Druce J."/>
        </authorList>
    </citation>
    <scope>NUCLEOTIDE SEQUENCE</scope>
    <source>
        <strain evidence="2">UCB-OBI-ISO-001</strain>
        <tissue evidence="2">Gonad</tissue>
    </source>
</reference>
<protein>
    <submittedName>
        <fullName evidence="2">Uncharacterized protein</fullName>
    </submittedName>
</protein>
<evidence type="ECO:0000256" key="1">
    <source>
        <dbReference type="SAM" id="MobiDB-lite"/>
    </source>
</evidence>
<name>A0A0L8HK73_OCTBM</name>
<feature type="compositionally biased region" description="Acidic residues" evidence="1">
    <location>
        <begin position="21"/>
        <end position="32"/>
    </location>
</feature>
<evidence type="ECO:0000313" key="2">
    <source>
        <dbReference type="EMBL" id="KOF89621.1"/>
    </source>
</evidence>
<organism evidence="2">
    <name type="scientific">Octopus bimaculoides</name>
    <name type="common">California two-spotted octopus</name>
    <dbReference type="NCBI Taxonomy" id="37653"/>
    <lineage>
        <taxon>Eukaryota</taxon>
        <taxon>Metazoa</taxon>
        <taxon>Spiralia</taxon>
        <taxon>Lophotrochozoa</taxon>
        <taxon>Mollusca</taxon>
        <taxon>Cephalopoda</taxon>
        <taxon>Coleoidea</taxon>
        <taxon>Octopodiformes</taxon>
        <taxon>Octopoda</taxon>
        <taxon>Incirrata</taxon>
        <taxon>Octopodidae</taxon>
        <taxon>Octopus</taxon>
    </lineage>
</organism>
<sequence>MCVYKLYNNDHDCNENNVNNNDDDDDADDVDDNNNNINNNNNNNNNINNCPLPSLIVTWCNHVGALIHIHITIYIIQRPFSLVSRSPIQMHTNSHTHIEKYTIW</sequence>
<dbReference type="EMBL" id="KQ417935">
    <property type="protein sequence ID" value="KOF89621.1"/>
    <property type="molecule type" value="Genomic_DNA"/>
</dbReference>
<feature type="compositionally biased region" description="Low complexity" evidence="1">
    <location>
        <begin position="33"/>
        <end position="44"/>
    </location>
</feature>
<proteinExistence type="predicted"/>
<dbReference type="AlphaFoldDB" id="A0A0L8HK73"/>